<dbReference type="SUPFAM" id="SSF51735">
    <property type="entry name" value="NAD(P)-binding Rossmann-fold domains"/>
    <property type="match status" value="1"/>
</dbReference>
<dbReference type="AlphaFoldDB" id="D1CHE9"/>
<protein>
    <submittedName>
        <fullName evidence="3">Short-chain dehydrogenase/reductase SDR</fullName>
    </submittedName>
</protein>
<dbReference type="FunFam" id="3.40.50.720:FF:000084">
    <property type="entry name" value="Short-chain dehydrogenase reductase"/>
    <property type="match status" value="1"/>
</dbReference>
<name>D1CHE9_THET1</name>
<dbReference type="OrthoDB" id="9806974at2"/>
<dbReference type="PRINTS" id="PR00080">
    <property type="entry name" value="SDRFAMILY"/>
</dbReference>
<reference evidence="4" key="1">
    <citation type="journal article" date="2010" name="Stand. Genomic Sci.">
        <title>Complete genome sequence of 'Thermobaculum terrenum' type strain (YNP1).</title>
        <authorList>
            <person name="Kiss H."/>
            <person name="Cleland D."/>
            <person name="Lapidus A."/>
            <person name="Lucas S."/>
            <person name="Glavina Del Rio T."/>
            <person name="Nolan M."/>
            <person name="Tice H."/>
            <person name="Han C."/>
            <person name="Goodwin L."/>
            <person name="Pitluck S."/>
            <person name="Liolios K."/>
            <person name="Ivanova N."/>
            <person name="Mavromatis K."/>
            <person name="Ovchinnikova G."/>
            <person name="Pati A."/>
            <person name="Chen A."/>
            <person name="Palaniappan K."/>
            <person name="Land M."/>
            <person name="Hauser L."/>
            <person name="Chang Y."/>
            <person name="Jeffries C."/>
            <person name="Lu M."/>
            <person name="Brettin T."/>
            <person name="Detter J."/>
            <person name="Goker M."/>
            <person name="Tindall B."/>
            <person name="Beck B."/>
            <person name="McDermott T."/>
            <person name="Woyke T."/>
            <person name="Bristow J."/>
            <person name="Eisen J."/>
            <person name="Markowitz V."/>
            <person name="Hugenholtz P."/>
            <person name="Kyrpides N."/>
            <person name="Klenk H."/>
            <person name="Cheng J."/>
        </authorList>
    </citation>
    <scope>NUCLEOTIDE SEQUENCE [LARGE SCALE GENOMIC DNA]</scope>
    <source>
        <strain evidence="4">ATCC BAA-798 / YNP1</strain>
    </source>
</reference>
<dbReference type="InterPro" id="IPR002347">
    <property type="entry name" value="SDR_fam"/>
</dbReference>
<dbReference type="InterPro" id="IPR036291">
    <property type="entry name" value="NAD(P)-bd_dom_sf"/>
</dbReference>
<dbReference type="PROSITE" id="PS00061">
    <property type="entry name" value="ADH_SHORT"/>
    <property type="match status" value="1"/>
</dbReference>
<dbReference type="PANTHER" id="PTHR43639">
    <property type="entry name" value="OXIDOREDUCTASE, SHORT-CHAIN DEHYDROGENASE/REDUCTASE FAMILY (AFU_ORTHOLOGUE AFUA_5G02870)"/>
    <property type="match status" value="1"/>
</dbReference>
<dbReference type="Pfam" id="PF13561">
    <property type="entry name" value="adh_short_C2"/>
    <property type="match status" value="1"/>
</dbReference>
<comment type="similarity">
    <text evidence="1">Belongs to the short-chain dehydrogenases/reductases (SDR) family.</text>
</comment>
<dbReference type="PANTHER" id="PTHR43639:SF1">
    <property type="entry name" value="SHORT-CHAIN DEHYDROGENASE_REDUCTASE FAMILY PROTEIN"/>
    <property type="match status" value="1"/>
</dbReference>
<dbReference type="Proteomes" id="UP000000323">
    <property type="component" value="Chromosome 2"/>
</dbReference>
<keyword evidence="2" id="KW-0560">Oxidoreductase</keyword>
<dbReference type="Gene3D" id="3.40.50.720">
    <property type="entry name" value="NAD(P)-binding Rossmann-like Domain"/>
    <property type="match status" value="1"/>
</dbReference>
<organism evidence="3 4">
    <name type="scientific">Thermobaculum terrenum (strain ATCC BAA-798 / CCMEE 7001 / YNP1)</name>
    <dbReference type="NCBI Taxonomy" id="525904"/>
    <lineage>
        <taxon>Bacteria</taxon>
        <taxon>Bacillati</taxon>
        <taxon>Chloroflexota</taxon>
        <taxon>Chloroflexia</taxon>
        <taxon>Candidatus Thermobaculales</taxon>
        <taxon>Candidatus Thermobaculaceae</taxon>
        <taxon>Thermobaculum</taxon>
    </lineage>
</organism>
<dbReference type="RefSeq" id="WP_012876201.1">
    <property type="nucleotide sequence ID" value="NC_013526.1"/>
</dbReference>
<proteinExistence type="inferred from homology"/>
<dbReference type="CDD" id="cd05233">
    <property type="entry name" value="SDR_c"/>
    <property type="match status" value="1"/>
</dbReference>
<dbReference type="PRINTS" id="PR00081">
    <property type="entry name" value="GDHRDH"/>
</dbReference>
<gene>
    <name evidence="3" type="ordered locus">Tter_2271</name>
</gene>
<dbReference type="NCBIfam" id="NF004847">
    <property type="entry name" value="PRK06198.1"/>
    <property type="match status" value="1"/>
</dbReference>
<dbReference type="InterPro" id="IPR020904">
    <property type="entry name" value="Sc_DH/Rdtase_CS"/>
</dbReference>
<dbReference type="STRING" id="525904.Tter_2271"/>
<dbReference type="NCBIfam" id="NF005559">
    <property type="entry name" value="PRK07231.1"/>
    <property type="match status" value="1"/>
</dbReference>
<dbReference type="EMBL" id="CP001826">
    <property type="protein sequence ID" value="ACZ43170.1"/>
    <property type="molecule type" value="Genomic_DNA"/>
</dbReference>
<dbReference type="KEGG" id="ttr:Tter_2271"/>
<dbReference type="eggNOG" id="COG1028">
    <property type="taxonomic scope" value="Bacteria"/>
</dbReference>
<dbReference type="GO" id="GO:0016491">
    <property type="term" value="F:oxidoreductase activity"/>
    <property type="evidence" value="ECO:0007669"/>
    <property type="project" value="UniProtKB-KW"/>
</dbReference>
<accession>D1CHE9</accession>
<sequence length="257" mass="27666">MGNKLQGKVAIVTGGTSGIGAGIARLFLSEGACVVVSGRDRERGARAVERLAQEDGHAGRVVFHRADLANPADCTALVERTVEAFGGVDVLVNNAGDFTRGTVEDTTLELWERHMAVNLRAPFLLMQACIPHMRARGGGSIINIGSVNAYIGAPNLFSYSVSKGGLMTMTKNAAQQLSKYRIRVNQLNVGWTLTEGEDRVQREVTGDPHWLEHAIATRPFGRLLLPKDIAKAALFFACDDSQLITGSVLVVEQQPVD</sequence>
<keyword evidence="4" id="KW-1185">Reference proteome</keyword>
<evidence type="ECO:0000256" key="2">
    <source>
        <dbReference type="ARBA" id="ARBA00023002"/>
    </source>
</evidence>
<dbReference type="HOGENOM" id="CLU_010194_1_0_0"/>
<evidence type="ECO:0000256" key="1">
    <source>
        <dbReference type="ARBA" id="ARBA00006484"/>
    </source>
</evidence>
<evidence type="ECO:0000313" key="3">
    <source>
        <dbReference type="EMBL" id="ACZ43170.1"/>
    </source>
</evidence>
<evidence type="ECO:0000313" key="4">
    <source>
        <dbReference type="Proteomes" id="UP000000323"/>
    </source>
</evidence>